<feature type="region of interest" description="Disordered" evidence="1">
    <location>
        <begin position="65"/>
        <end position="146"/>
    </location>
</feature>
<dbReference type="AlphaFoldDB" id="A0A9Q1LUF4"/>
<reference evidence="3" key="1">
    <citation type="journal article" date="2023" name="Proc. Natl. Acad. Sci. U.S.A.">
        <title>Genomic and structural basis for evolution of tropane alkaloid biosynthesis.</title>
        <authorList>
            <person name="Wanga Y.-J."/>
            <person name="Taina T."/>
            <person name="Yua J.-Y."/>
            <person name="Lia J."/>
            <person name="Xua B."/>
            <person name="Chenc J."/>
            <person name="D'Auriad J.C."/>
            <person name="Huanga J.-P."/>
            <person name="Huanga S.-X."/>
        </authorList>
    </citation>
    <scope>NUCLEOTIDE SEQUENCE [LARGE SCALE GENOMIC DNA]</scope>
    <source>
        <strain evidence="3">cv. KIB-2019</strain>
    </source>
</reference>
<feature type="compositionally biased region" description="Basic and acidic residues" evidence="1">
    <location>
        <begin position="137"/>
        <end position="146"/>
    </location>
</feature>
<protein>
    <submittedName>
        <fullName evidence="2">Uncharacterized protein</fullName>
    </submittedName>
</protein>
<comment type="caution">
    <text evidence="2">The sequence shown here is derived from an EMBL/GenBank/DDBJ whole genome shotgun (WGS) entry which is preliminary data.</text>
</comment>
<accession>A0A9Q1LUF4</accession>
<evidence type="ECO:0000256" key="1">
    <source>
        <dbReference type="SAM" id="MobiDB-lite"/>
    </source>
</evidence>
<organism evidence="2 3">
    <name type="scientific">Anisodus acutangulus</name>
    <dbReference type="NCBI Taxonomy" id="402998"/>
    <lineage>
        <taxon>Eukaryota</taxon>
        <taxon>Viridiplantae</taxon>
        <taxon>Streptophyta</taxon>
        <taxon>Embryophyta</taxon>
        <taxon>Tracheophyta</taxon>
        <taxon>Spermatophyta</taxon>
        <taxon>Magnoliopsida</taxon>
        <taxon>eudicotyledons</taxon>
        <taxon>Gunneridae</taxon>
        <taxon>Pentapetalae</taxon>
        <taxon>asterids</taxon>
        <taxon>lamiids</taxon>
        <taxon>Solanales</taxon>
        <taxon>Solanaceae</taxon>
        <taxon>Solanoideae</taxon>
        <taxon>Hyoscyameae</taxon>
        <taxon>Anisodus</taxon>
    </lineage>
</organism>
<keyword evidence="3" id="KW-1185">Reference proteome</keyword>
<sequence length="146" mass="16614">MSLNFKILGKMERGTVQVRKSNRIRKAESIISVVDIKQGHNSPSTTNDEEITTVQCPHCQRAFSPPKRVLSAGRSRQMLSLRSSFPEENGKRNKATIETSSIKRKLQEEEEFEDQDTPKSESQKKKSKKTQAQVAKIETDDNKSKH</sequence>
<gene>
    <name evidence="2" type="ORF">K7X08_017766</name>
</gene>
<proteinExistence type="predicted"/>
<evidence type="ECO:0000313" key="3">
    <source>
        <dbReference type="Proteomes" id="UP001152561"/>
    </source>
</evidence>
<dbReference type="Proteomes" id="UP001152561">
    <property type="component" value="Unassembled WGS sequence"/>
</dbReference>
<name>A0A9Q1LUF4_9SOLA</name>
<dbReference type="EMBL" id="JAJAGQ010000013">
    <property type="protein sequence ID" value="KAJ8545183.1"/>
    <property type="molecule type" value="Genomic_DNA"/>
</dbReference>
<evidence type="ECO:0000313" key="2">
    <source>
        <dbReference type="EMBL" id="KAJ8545183.1"/>
    </source>
</evidence>